<sequence>MEPVGSAGRAALERWTTGAAGTGTGADGPDRPDDAGLVAASRWMGGPTGGAVAAGAPDAGAEPVRLGFGTGTEVEPSGGSTAGPAPSADAPEPGRRWTAGAGAVAGVPGAGAVAGAPGATGA</sequence>
<reference evidence="2 3" key="1">
    <citation type="submission" date="2017-09" db="EMBL/GenBank/DDBJ databases">
        <authorList>
            <person name="Lee N."/>
            <person name="Cho B.-K."/>
        </authorList>
    </citation>
    <scope>NUCLEOTIDE SEQUENCE [LARGE SCALE GENOMIC DNA]</scope>
    <source>
        <strain evidence="2 3">ATCC 13879</strain>
    </source>
</reference>
<gene>
    <name evidence="2" type="ORF">CP972_19100</name>
</gene>
<protein>
    <submittedName>
        <fullName evidence="2">Uncharacterized protein</fullName>
    </submittedName>
</protein>
<feature type="region of interest" description="Disordered" evidence="1">
    <location>
        <begin position="48"/>
        <end position="102"/>
    </location>
</feature>
<name>A0ABX6AYB2_9ACTN</name>
<evidence type="ECO:0000313" key="2">
    <source>
        <dbReference type="EMBL" id="QEV07463.1"/>
    </source>
</evidence>
<feature type="compositionally biased region" description="Low complexity" evidence="1">
    <location>
        <begin position="50"/>
        <end position="63"/>
    </location>
</feature>
<accession>A0ABX6AYB2</accession>
<feature type="region of interest" description="Disordered" evidence="1">
    <location>
        <begin position="1"/>
        <end position="36"/>
    </location>
</feature>
<dbReference type="Proteomes" id="UP000326041">
    <property type="component" value="Chromosome"/>
</dbReference>
<evidence type="ECO:0000256" key="1">
    <source>
        <dbReference type="SAM" id="MobiDB-lite"/>
    </source>
</evidence>
<organism evidence="2 3">
    <name type="scientific">Streptomyces prasinus</name>
    <dbReference type="NCBI Taxonomy" id="67345"/>
    <lineage>
        <taxon>Bacteria</taxon>
        <taxon>Bacillati</taxon>
        <taxon>Actinomycetota</taxon>
        <taxon>Actinomycetes</taxon>
        <taxon>Kitasatosporales</taxon>
        <taxon>Streptomycetaceae</taxon>
        <taxon>Streptomyces</taxon>
    </lineage>
</organism>
<proteinExistence type="predicted"/>
<dbReference type="EMBL" id="CP023697">
    <property type="protein sequence ID" value="QEV07463.1"/>
    <property type="molecule type" value="Genomic_DNA"/>
</dbReference>
<keyword evidence="3" id="KW-1185">Reference proteome</keyword>
<evidence type="ECO:0000313" key="3">
    <source>
        <dbReference type="Proteomes" id="UP000326041"/>
    </source>
</evidence>